<feature type="transmembrane region" description="Helical" evidence="2">
    <location>
        <begin position="39"/>
        <end position="59"/>
    </location>
</feature>
<dbReference type="Proteomes" id="UP000191931">
    <property type="component" value="Unassembled WGS sequence"/>
</dbReference>
<dbReference type="STRING" id="1246637.MTBBW1_2060004"/>
<feature type="compositionally biased region" description="Low complexity" evidence="1">
    <location>
        <begin position="560"/>
        <end position="575"/>
    </location>
</feature>
<keyword evidence="4" id="KW-1185">Reference proteome</keyword>
<gene>
    <name evidence="3" type="ORF">MTBBW1_2060004</name>
</gene>
<dbReference type="AlphaFoldDB" id="A0A1W1HCA7"/>
<keyword evidence="2" id="KW-0812">Transmembrane</keyword>
<accession>A0A1W1HCA7</accession>
<feature type="region of interest" description="Disordered" evidence="1">
    <location>
        <begin position="526"/>
        <end position="576"/>
    </location>
</feature>
<evidence type="ECO:0000256" key="2">
    <source>
        <dbReference type="SAM" id="Phobius"/>
    </source>
</evidence>
<reference evidence="3 4" key="1">
    <citation type="submission" date="2017-03" db="EMBL/GenBank/DDBJ databases">
        <authorList>
            <person name="Afonso C.L."/>
            <person name="Miller P.J."/>
            <person name="Scott M.A."/>
            <person name="Spackman E."/>
            <person name="Goraichik I."/>
            <person name="Dimitrov K.M."/>
            <person name="Suarez D.L."/>
            <person name="Swayne D.E."/>
        </authorList>
    </citation>
    <scope>NUCLEOTIDE SEQUENCE [LARGE SCALE GENOMIC DNA]</scope>
    <source>
        <strain evidence="3">PRJEB14757</strain>
    </source>
</reference>
<evidence type="ECO:0000313" key="4">
    <source>
        <dbReference type="Proteomes" id="UP000191931"/>
    </source>
</evidence>
<feature type="region of interest" description="Disordered" evidence="1">
    <location>
        <begin position="959"/>
        <end position="1047"/>
    </location>
</feature>
<feature type="transmembrane region" description="Helical" evidence="2">
    <location>
        <begin position="357"/>
        <end position="376"/>
    </location>
</feature>
<dbReference type="OrthoDB" id="5290956at2"/>
<sequence length="1134" mass="127136">MTEDKVSDSSNEDNSPVKYHWGKMDIESRMGLPAGKYTSANIFVSLLFGVIATMAIFGITYTLGYMKSAELFSISSAASFLVIFLLTTALCNLFVKWRKLTLQQKMLYVEVFPSGKNIEFTKDFARETLAHMRNLVDDSDNFLLLSRIKEVLSIIRFMGVTDDISKYLRNRVQEDDALIKSSYLPVKIIIWIIPLLGIAGTLAGTWSNIAGQHQGMAVEALKGGVSGITAASGDLLHILMLNVAKPLDNILIAFTASLVVFMLSVFLRAREEVFLNSCNDFCHANILRKIKISYGDRLEHIRLRAFLKNSVKALDQLWHELENDTEDVTLKRKESKEHIKAFFDNARKKIAAKRRKTLLFSLIMLTVIASTIMLSINVKDSGRIRKMVEHDIDVAFESEDVSRIESLLDDIENSYTFVFTSGEIEAKRLVLEKLKIDIAHQKEIFKKNFDALEKIRKGGFNEESSTIEKMLQDASLNMKHVSVAKQADFIDLKRLWEEKKIGVTVEAKQEMTRILKALTDEFNRIEANSRSSSNQGKDTESASGKSAKVDSSNQSGLPAKSGESSGNSDSGTSGSDEGKSVISLFNLMDGGKAINRIESLIVAATQITNVSQAMKDSVENFRARLELIKVAWAKRRNVIAEFDKVASLKQYIDTLESFKGKFPNDGINAGISSICSMYPFYYDLLSYPSDMKEKTLFWSEIAERIKAFDQNFAVNKVDVVNEIKKIQMIHAFTNLWECIVNKPNQKIETWYFMGHPTQTFVDGVKSYAGGAYIPLMDDVQPAFPEKFVINVHVQELKKASHCDYVNKMVERILSDPSLETMLKEMRYLVKQRFSPILKLDLLRYFAKPLVTIAGRENSGDFAALADLLEKSSLKHHWLCTSNQKYEIESKKADALVNEIIMKSKKIHEYMVKLKIEKIALQRLPRWVGYADLEDSEKFHLNTSSEPNEIWVVRSTEHNVSGNPEANFSGNPEANLSGNPEANLSGNPEDNISGSPEGNLSENSQANLSGNPEDNISGKAQQSIAANSKKSFTANAEQRVAQNSQKGVTAKAGQAIVHSLPMIMVAREKLHGGVLTYAEHGKLFPGEPLFAPSDGQTTWILLQELVNKLEIKGNYISDEWPLVWPVNVRAVNSKK</sequence>
<feature type="transmembrane region" description="Helical" evidence="2">
    <location>
        <begin position="71"/>
        <end position="95"/>
    </location>
</feature>
<evidence type="ECO:0000256" key="1">
    <source>
        <dbReference type="SAM" id="MobiDB-lite"/>
    </source>
</evidence>
<feature type="compositionally biased region" description="Polar residues" evidence="1">
    <location>
        <begin position="959"/>
        <end position="1046"/>
    </location>
</feature>
<keyword evidence="2" id="KW-0472">Membrane</keyword>
<evidence type="ECO:0008006" key="5">
    <source>
        <dbReference type="Google" id="ProtNLM"/>
    </source>
</evidence>
<feature type="transmembrane region" description="Helical" evidence="2">
    <location>
        <begin position="250"/>
        <end position="267"/>
    </location>
</feature>
<keyword evidence="2" id="KW-1133">Transmembrane helix</keyword>
<evidence type="ECO:0000313" key="3">
    <source>
        <dbReference type="EMBL" id="SLM30032.1"/>
    </source>
</evidence>
<protein>
    <recommendedName>
        <fullName evidence="5">MotA/TolQ/ExbB proton channel domain-containing protein</fullName>
    </recommendedName>
</protein>
<feature type="compositionally biased region" description="Polar residues" evidence="1">
    <location>
        <begin position="526"/>
        <end position="556"/>
    </location>
</feature>
<feature type="transmembrane region" description="Helical" evidence="2">
    <location>
        <begin position="188"/>
        <end position="206"/>
    </location>
</feature>
<name>A0A1W1HCA7_9BACT</name>
<dbReference type="RefSeq" id="WP_080807357.1">
    <property type="nucleotide sequence ID" value="NZ_LT828557.1"/>
</dbReference>
<organism evidence="3 4">
    <name type="scientific">Desulfamplus magnetovallimortis</name>
    <dbReference type="NCBI Taxonomy" id="1246637"/>
    <lineage>
        <taxon>Bacteria</taxon>
        <taxon>Pseudomonadati</taxon>
        <taxon>Thermodesulfobacteriota</taxon>
        <taxon>Desulfobacteria</taxon>
        <taxon>Desulfobacterales</taxon>
        <taxon>Desulfobacteraceae</taxon>
        <taxon>Desulfamplus</taxon>
    </lineage>
</organism>
<proteinExistence type="predicted"/>
<dbReference type="EMBL" id="FWEV01000120">
    <property type="protein sequence ID" value="SLM30032.1"/>
    <property type="molecule type" value="Genomic_DNA"/>
</dbReference>